<sequence length="194" mass="19926">MLLTVLSLLLAAAQAQNSTFSQPGNATTPTPIAVFPPFPIRSDTNMQHTQRAYGISLITLISTSTLVYAISCSPWTTMTRFNDVCGTSYVPNVITVTEGPEEWQWTAQVLASLRDDATALVTIQTGSPSGPGSVAVSTMGPTSITAPVLTVSENSMSGPRETASTGAAARATGVVGLEMLFGAAGAVGAGIFGI</sequence>
<evidence type="ECO:0000313" key="2">
    <source>
        <dbReference type="EMBL" id="KAJ4343600.1"/>
    </source>
</evidence>
<dbReference type="EMBL" id="JAPEUV010000002">
    <property type="protein sequence ID" value="KAJ4343600.1"/>
    <property type="molecule type" value="Genomic_DNA"/>
</dbReference>
<keyword evidence="3" id="KW-1185">Reference proteome</keyword>
<feature type="signal peptide" evidence="1">
    <location>
        <begin position="1"/>
        <end position="15"/>
    </location>
</feature>
<evidence type="ECO:0000256" key="1">
    <source>
        <dbReference type="SAM" id="SignalP"/>
    </source>
</evidence>
<name>A0A9W8X9H8_9PLEO</name>
<proteinExistence type="predicted"/>
<accession>A0A9W8X9H8</accession>
<feature type="chain" id="PRO_5040970777" evidence="1">
    <location>
        <begin position="16"/>
        <end position="194"/>
    </location>
</feature>
<organism evidence="2 3">
    <name type="scientific">Didymella glomerata</name>
    <dbReference type="NCBI Taxonomy" id="749621"/>
    <lineage>
        <taxon>Eukaryota</taxon>
        <taxon>Fungi</taxon>
        <taxon>Dikarya</taxon>
        <taxon>Ascomycota</taxon>
        <taxon>Pezizomycotina</taxon>
        <taxon>Dothideomycetes</taxon>
        <taxon>Pleosporomycetidae</taxon>
        <taxon>Pleosporales</taxon>
        <taxon>Pleosporineae</taxon>
        <taxon>Didymellaceae</taxon>
        <taxon>Didymella</taxon>
    </lineage>
</organism>
<evidence type="ECO:0000313" key="3">
    <source>
        <dbReference type="Proteomes" id="UP001140562"/>
    </source>
</evidence>
<comment type="caution">
    <text evidence="2">The sequence shown here is derived from an EMBL/GenBank/DDBJ whole genome shotgun (WGS) entry which is preliminary data.</text>
</comment>
<dbReference type="Proteomes" id="UP001140562">
    <property type="component" value="Unassembled WGS sequence"/>
</dbReference>
<dbReference type="AlphaFoldDB" id="A0A9W8X9H8"/>
<dbReference type="OrthoDB" id="3777596at2759"/>
<gene>
    <name evidence="2" type="ORF">N0V87_000367</name>
</gene>
<protein>
    <submittedName>
        <fullName evidence="2">Uncharacterized protein</fullName>
    </submittedName>
</protein>
<reference evidence="2" key="1">
    <citation type="submission" date="2022-10" db="EMBL/GenBank/DDBJ databases">
        <title>Tapping the CABI collections for fungal endophytes: first genome assemblies for Collariella, Neodidymelliopsis, Ascochyta clinopodiicola, Didymella pomorum, Didymosphaeria variabile, Neocosmospora piperis and Neocucurbitaria cava.</title>
        <authorList>
            <person name="Hill R."/>
        </authorList>
    </citation>
    <scope>NUCLEOTIDE SEQUENCE</scope>
    <source>
        <strain evidence="2">IMI 360193</strain>
    </source>
</reference>
<keyword evidence="1" id="KW-0732">Signal</keyword>